<dbReference type="SUPFAM" id="SSF57667">
    <property type="entry name" value="beta-beta-alpha zinc fingers"/>
    <property type="match status" value="1"/>
</dbReference>
<dbReference type="eggNOG" id="KOG1721">
    <property type="taxonomic scope" value="Eukaryota"/>
</dbReference>
<dbReference type="AlphaFoldDB" id="G0S0A4"/>
<protein>
    <recommendedName>
        <fullName evidence="8">C2H2-type domain-containing protein</fullName>
    </recommendedName>
</protein>
<evidence type="ECO:0000256" key="5">
    <source>
        <dbReference type="SAM" id="MobiDB-lite"/>
    </source>
</evidence>
<evidence type="ECO:0000313" key="7">
    <source>
        <dbReference type="Proteomes" id="UP000008066"/>
    </source>
</evidence>
<keyword evidence="2" id="KW-0863">Zinc-finger</keyword>
<evidence type="ECO:0000256" key="4">
    <source>
        <dbReference type="SAM" id="Coils"/>
    </source>
</evidence>
<feature type="compositionally biased region" description="Low complexity" evidence="5">
    <location>
        <begin position="381"/>
        <end position="393"/>
    </location>
</feature>
<dbReference type="OrthoDB" id="8117402at2759"/>
<feature type="compositionally biased region" description="Low complexity" evidence="5">
    <location>
        <begin position="91"/>
        <end position="100"/>
    </location>
</feature>
<keyword evidence="7" id="KW-1185">Reference proteome</keyword>
<dbReference type="FunFam" id="3.30.160.60:FF:000446">
    <property type="entry name" value="Zinc finger protein"/>
    <property type="match status" value="1"/>
</dbReference>
<dbReference type="OMA" id="ISGEMYD"/>
<feature type="compositionally biased region" description="Low complexity" evidence="5">
    <location>
        <begin position="475"/>
        <end position="492"/>
    </location>
</feature>
<dbReference type="EMBL" id="GL988037">
    <property type="protein sequence ID" value="EGS23265.1"/>
    <property type="molecule type" value="Genomic_DNA"/>
</dbReference>
<dbReference type="Gene3D" id="3.30.160.60">
    <property type="entry name" value="Classic Zinc Finger"/>
    <property type="match status" value="1"/>
</dbReference>
<feature type="compositionally biased region" description="Low complexity" evidence="5">
    <location>
        <begin position="400"/>
        <end position="411"/>
    </location>
</feature>
<dbReference type="GeneID" id="18254970"/>
<feature type="compositionally biased region" description="Low complexity" evidence="5">
    <location>
        <begin position="154"/>
        <end position="172"/>
    </location>
</feature>
<evidence type="ECO:0000313" key="6">
    <source>
        <dbReference type="EMBL" id="EGS23265.1"/>
    </source>
</evidence>
<feature type="compositionally biased region" description="Low complexity" evidence="5">
    <location>
        <begin position="293"/>
        <end position="313"/>
    </location>
</feature>
<keyword evidence="1" id="KW-0479">Metal-binding</keyword>
<evidence type="ECO:0000256" key="3">
    <source>
        <dbReference type="ARBA" id="ARBA00022833"/>
    </source>
</evidence>
<evidence type="ECO:0008006" key="8">
    <source>
        <dbReference type="Google" id="ProtNLM"/>
    </source>
</evidence>
<accession>G0S0A4</accession>
<feature type="region of interest" description="Disordered" evidence="5">
    <location>
        <begin position="293"/>
        <end position="443"/>
    </location>
</feature>
<dbReference type="InterPro" id="IPR036236">
    <property type="entry name" value="Znf_C2H2_sf"/>
</dbReference>
<sequence>MASDRGPNAESPRVGSAAPQPVVNTTFAAVADASRQKSLKRTRETTPPMQDAESGGDMSPSKIARLVGFARQSHPSDAPRDEASGQDEEAQQQQQHQYHQPAPPQPQPLGQLEHSDAQPATQNALNDLMASVATEINSRSQETPPDAGQTDIEAAAAAAARALSSVALPAPSHVATEELQDVSPQSGASGPTLADGDGQVVDSPAAMDIDQRHDQNAYPPQPEAQMEDGNKTAHTLHKLHTGEKPHVCPNCDRKFARGDALARHSKGAGGCAGRRQTLSLFGALKESFDGSNAAATAPAAPPAAAAGPTEDPAISGEMYDGNAAADGTEDERRRLSMKAQHVGGPSATEGYGGAHANSYTTGNQRPAIAGGLYPPNTDRGSANSNAAPSVPNNHTPHTGVASVPVSVSSTSLYPQPGMTESPKSLSPAGVQVNAATGPQRAAAEQLAHGLNNITSHGNSVVADQAAVGASRGRGRSTSGTAAPSGASAEGEANYASPDLNLWAYFQHLENKVKNLTSQLEAEIRNKTQLLEKLDAHEQQIANLSSEVARLRQQVLAPQNESDATGEAAAAPAPQQ</sequence>
<feature type="region of interest" description="Disordered" evidence="5">
    <location>
        <begin position="465"/>
        <end position="492"/>
    </location>
</feature>
<feature type="compositionally biased region" description="Polar residues" evidence="5">
    <location>
        <begin position="134"/>
        <end position="143"/>
    </location>
</feature>
<organism evidence="7">
    <name type="scientific">Chaetomium thermophilum (strain DSM 1495 / CBS 144.50 / IMI 039719)</name>
    <name type="common">Thermochaetoides thermophila</name>
    <dbReference type="NCBI Taxonomy" id="759272"/>
    <lineage>
        <taxon>Eukaryota</taxon>
        <taxon>Fungi</taxon>
        <taxon>Dikarya</taxon>
        <taxon>Ascomycota</taxon>
        <taxon>Pezizomycotina</taxon>
        <taxon>Sordariomycetes</taxon>
        <taxon>Sordariomycetidae</taxon>
        <taxon>Sordariales</taxon>
        <taxon>Chaetomiaceae</taxon>
        <taxon>Thermochaetoides</taxon>
    </lineage>
</organism>
<dbReference type="GO" id="GO:0008270">
    <property type="term" value="F:zinc ion binding"/>
    <property type="evidence" value="ECO:0007669"/>
    <property type="project" value="UniProtKB-KW"/>
</dbReference>
<evidence type="ECO:0000256" key="2">
    <source>
        <dbReference type="ARBA" id="ARBA00022771"/>
    </source>
</evidence>
<name>G0S0A4_CHATD</name>
<evidence type="ECO:0000256" key="1">
    <source>
        <dbReference type="ARBA" id="ARBA00022723"/>
    </source>
</evidence>
<feature type="region of interest" description="Disordered" evidence="5">
    <location>
        <begin position="1"/>
        <end position="242"/>
    </location>
</feature>
<keyword evidence="4" id="KW-0175">Coiled coil</keyword>
<dbReference type="HOGENOM" id="CLU_013258_0_0_1"/>
<reference evidence="6 7" key="1">
    <citation type="journal article" date="2011" name="Cell">
        <title>Insight into structure and assembly of the nuclear pore complex by utilizing the genome of a eukaryotic thermophile.</title>
        <authorList>
            <person name="Amlacher S."/>
            <person name="Sarges P."/>
            <person name="Flemming D."/>
            <person name="van Noort V."/>
            <person name="Kunze R."/>
            <person name="Devos D.P."/>
            <person name="Arumugam M."/>
            <person name="Bork P."/>
            <person name="Hurt E."/>
        </authorList>
    </citation>
    <scope>NUCLEOTIDE SEQUENCE [LARGE SCALE GENOMIC DNA]</scope>
    <source>
        <strain evidence="7">DSM 1495 / CBS 144.50 / IMI 039719</strain>
    </source>
</reference>
<feature type="region of interest" description="Disordered" evidence="5">
    <location>
        <begin position="556"/>
        <end position="575"/>
    </location>
</feature>
<feature type="coiled-coil region" evidence="4">
    <location>
        <begin position="505"/>
        <end position="553"/>
    </location>
</feature>
<dbReference type="KEGG" id="cthr:CTHT_0009320"/>
<gene>
    <name evidence="6" type="ORF">CTHT_0009320</name>
</gene>
<proteinExistence type="predicted"/>
<dbReference type="Proteomes" id="UP000008066">
    <property type="component" value="Unassembled WGS sequence"/>
</dbReference>
<dbReference type="RefSeq" id="XP_006691456.1">
    <property type="nucleotide sequence ID" value="XM_006691393.1"/>
</dbReference>
<keyword evidence="3" id="KW-0862">Zinc</keyword>